<keyword evidence="2" id="KW-1185">Reference proteome</keyword>
<protein>
    <submittedName>
        <fullName evidence="1">Uncharacterized protein</fullName>
    </submittedName>
</protein>
<dbReference type="RefSeq" id="WP_057953966.1">
    <property type="nucleotide sequence ID" value="NZ_CP013118.1"/>
</dbReference>
<dbReference type="Proteomes" id="UP000064893">
    <property type="component" value="Chromosome"/>
</dbReference>
<organism evidence="1 2">
    <name type="scientific">Salinivirga cyanobacteriivorans</name>
    <dbReference type="NCBI Taxonomy" id="1307839"/>
    <lineage>
        <taxon>Bacteria</taxon>
        <taxon>Pseudomonadati</taxon>
        <taxon>Bacteroidota</taxon>
        <taxon>Bacteroidia</taxon>
        <taxon>Bacteroidales</taxon>
        <taxon>Salinivirgaceae</taxon>
        <taxon>Salinivirga</taxon>
    </lineage>
</organism>
<gene>
    <name evidence="1" type="ORF">L21SP5_02987</name>
</gene>
<dbReference type="KEGG" id="blq:L21SP5_02987"/>
<sequence>MNEAKKNRTIKTVQELKNNGPLFKKIIKIAQFESELDLGVNPKNFDQAKVGNLTENDFEYISKVCLLVEKRLRDPAWIRKTMDDIENLFKIKSGSIRGIRFDDELFKAGRGILETYLRDLKNDK</sequence>
<evidence type="ECO:0000313" key="2">
    <source>
        <dbReference type="Proteomes" id="UP000064893"/>
    </source>
</evidence>
<name>A0A0S2I2W3_9BACT</name>
<dbReference type="STRING" id="1307839.L21SP5_02987"/>
<proteinExistence type="predicted"/>
<dbReference type="AlphaFoldDB" id="A0A0S2I2W3"/>
<dbReference type="EMBL" id="CP013118">
    <property type="protein sequence ID" value="ALO16607.1"/>
    <property type="molecule type" value="Genomic_DNA"/>
</dbReference>
<reference evidence="1 2" key="1">
    <citation type="submission" date="2015-11" db="EMBL/GenBank/DDBJ databases">
        <title>Description and complete genome sequence of a novel strain predominating in hypersaline microbial mats and representing a new family of the Bacteriodetes phylum.</title>
        <authorList>
            <person name="Spring S."/>
            <person name="Bunk B."/>
            <person name="Sproer C."/>
            <person name="Klenk H.-P."/>
        </authorList>
    </citation>
    <scope>NUCLEOTIDE SEQUENCE [LARGE SCALE GENOMIC DNA]</scope>
    <source>
        <strain evidence="1 2">L21-Spi-D4</strain>
    </source>
</reference>
<accession>A0A0S2I2W3</accession>
<evidence type="ECO:0000313" key="1">
    <source>
        <dbReference type="EMBL" id="ALO16607.1"/>
    </source>
</evidence>